<keyword evidence="1" id="KW-0732">Signal</keyword>
<evidence type="ECO:0000313" key="4">
    <source>
        <dbReference type="Proteomes" id="UP000578697"/>
    </source>
</evidence>
<dbReference type="Proteomes" id="UP000578697">
    <property type="component" value="Unassembled WGS sequence"/>
</dbReference>
<reference evidence="3 5" key="1">
    <citation type="submission" date="2018-08" db="EMBL/GenBank/DDBJ databases">
        <title>The first complete genome of Treponema rectale (CHPAT), a commensal spirochete of the bovine rectum.</title>
        <authorList>
            <person name="Staton G.J."/>
            <person name="Clegg S.R."/>
            <person name="Carter S.D."/>
            <person name="Radford A.D."/>
            <person name="Darby A."/>
            <person name="Hall N."/>
            <person name="Birtles R.J."/>
            <person name="Evans N.J."/>
        </authorList>
    </citation>
    <scope>NUCLEOTIDE SEQUENCE [LARGE SCALE GENOMIC DNA]</scope>
    <source>
        <strain evidence="3 5">CHPA</strain>
    </source>
</reference>
<dbReference type="RefSeq" id="WP_184652589.1">
    <property type="nucleotide sequence ID" value="NZ_JACHFR010000002.1"/>
</dbReference>
<proteinExistence type="predicted"/>
<gene>
    <name evidence="3" type="ORF">DYE49_10950</name>
    <name evidence="2" type="ORF">HNP77_001537</name>
</gene>
<feature type="chain" id="PRO_5036418378" evidence="1">
    <location>
        <begin position="21"/>
        <end position="427"/>
    </location>
</feature>
<dbReference type="EMBL" id="CP031517">
    <property type="protein sequence ID" value="QOS40935.1"/>
    <property type="molecule type" value="Genomic_DNA"/>
</dbReference>
<evidence type="ECO:0000313" key="2">
    <source>
        <dbReference type="EMBL" id="MBB5219168.1"/>
    </source>
</evidence>
<dbReference type="KEGG" id="trc:DYE49_10950"/>
<feature type="signal peptide" evidence="1">
    <location>
        <begin position="1"/>
        <end position="20"/>
    </location>
</feature>
<evidence type="ECO:0000256" key="1">
    <source>
        <dbReference type="SAM" id="SignalP"/>
    </source>
</evidence>
<accession>A0A840SG86</accession>
<reference evidence="2 4" key="2">
    <citation type="submission" date="2020-08" db="EMBL/GenBank/DDBJ databases">
        <title>Genomic Encyclopedia of Type Strains, Phase IV (KMG-IV): sequencing the most valuable type-strain genomes for metagenomic binning, comparative biology and taxonomic classification.</title>
        <authorList>
            <person name="Goeker M."/>
        </authorList>
    </citation>
    <scope>NUCLEOTIDE SEQUENCE [LARGE SCALE GENOMIC DNA]</scope>
    <source>
        <strain evidence="2 4">DSM 103679</strain>
    </source>
</reference>
<evidence type="ECO:0000313" key="5">
    <source>
        <dbReference type="Proteomes" id="UP000593591"/>
    </source>
</evidence>
<dbReference type="AlphaFoldDB" id="A0A840SG86"/>
<evidence type="ECO:0000313" key="3">
    <source>
        <dbReference type="EMBL" id="QOS40935.1"/>
    </source>
</evidence>
<dbReference type="Proteomes" id="UP000593591">
    <property type="component" value="Chromosome"/>
</dbReference>
<dbReference type="EMBL" id="JACHFR010000002">
    <property type="protein sequence ID" value="MBB5219168.1"/>
    <property type="molecule type" value="Genomic_DNA"/>
</dbReference>
<name>A0A840SG86_9SPIR</name>
<keyword evidence="4" id="KW-1185">Reference proteome</keyword>
<sequence length="427" mass="46681">MKKILLATALLSAFIFSSCSKENEESSSSGAGSVRTVSAISAESVPGSGAKKFIKDDSYIISAAKSISSAKSDPLIDFIENSFGNLLSEVHSNTNIYLAKARTASQYRRAFERSEYLNKLAQSVQDFQEDAQQAFMDLQRKGNTNFEWSTAPGKATDLPEGMMVNIPGIKVAAKVKKDPKNNSGLIKGSGYGQISTKIDGLSFSIDNASADVSVSGSDKKVNGNFSAGISASLALDPAEFEIDDSMLKYFSIKASAGADGAFKGTSMPPENFNAAVKVSLSSALSFAAPNGVGGKAILTFNFSAKENNDAISKITDNSSVLEDLKEGKEIPKADFEKLFDGINISLSIKFYDDDNKETYAFLDAKNTYELYQQLMEFSDKYELNDKLNEAFGSKKKSYDYDDYSYGYDDYSYNYDDYNYNYDYDYGF</sequence>
<protein>
    <submittedName>
        <fullName evidence="2">Uncharacterized protein</fullName>
    </submittedName>
</protein>
<organism evidence="2 4">
    <name type="scientific">Treponema rectale</name>
    <dbReference type="NCBI Taxonomy" id="744512"/>
    <lineage>
        <taxon>Bacteria</taxon>
        <taxon>Pseudomonadati</taxon>
        <taxon>Spirochaetota</taxon>
        <taxon>Spirochaetia</taxon>
        <taxon>Spirochaetales</taxon>
        <taxon>Treponemataceae</taxon>
        <taxon>Treponema</taxon>
    </lineage>
</organism>
<dbReference type="PROSITE" id="PS51257">
    <property type="entry name" value="PROKAR_LIPOPROTEIN"/>
    <property type="match status" value="1"/>
</dbReference>